<dbReference type="PROSITE" id="PS51257">
    <property type="entry name" value="PROKAR_LIPOPROTEIN"/>
    <property type="match status" value="1"/>
</dbReference>
<evidence type="ECO:0000256" key="1">
    <source>
        <dbReference type="SAM" id="MobiDB-lite"/>
    </source>
</evidence>
<evidence type="ECO:0000313" key="4">
    <source>
        <dbReference type="Proteomes" id="UP000064967"/>
    </source>
</evidence>
<sequence>MKLKQIHRGLVLAAVASSFALGCELVVDFDRTKIPVETTDSGAADSSTVADAGTDATDASVVDGSDASNDASDAADQ</sequence>
<organism evidence="3 4">
    <name type="scientific">Labilithrix luteola</name>
    <dbReference type="NCBI Taxonomy" id="1391654"/>
    <lineage>
        <taxon>Bacteria</taxon>
        <taxon>Pseudomonadati</taxon>
        <taxon>Myxococcota</taxon>
        <taxon>Polyangia</taxon>
        <taxon>Polyangiales</taxon>
        <taxon>Labilitrichaceae</taxon>
        <taxon>Labilithrix</taxon>
    </lineage>
</organism>
<name>A0A0K1QAT7_9BACT</name>
<dbReference type="KEGG" id="llu:AKJ09_09435"/>
<feature type="signal peptide" evidence="2">
    <location>
        <begin position="1"/>
        <end position="22"/>
    </location>
</feature>
<keyword evidence="2" id="KW-0732">Signal</keyword>
<dbReference type="AlphaFoldDB" id="A0A0K1QAT7"/>
<protein>
    <recommendedName>
        <fullName evidence="5">Lipoprotein</fullName>
    </recommendedName>
</protein>
<evidence type="ECO:0000256" key="2">
    <source>
        <dbReference type="SAM" id="SignalP"/>
    </source>
</evidence>
<evidence type="ECO:0008006" key="5">
    <source>
        <dbReference type="Google" id="ProtNLM"/>
    </source>
</evidence>
<gene>
    <name evidence="3" type="ORF">AKJ09_09435</name>
</gene>
<accession>A0A0K1QAT7</accession>
<feature type="compositionally biased region" description="Low complexity" evidence="1">
    <location>
        <begin position="38"/>
        <end position="77"/>
    </location>
</feature>
<reference evidence="3 4" key="1">
    <citation type="submission" date="2015-08" db="EMBL/GenBank/DDBJ databases">
        <authorList>
            <person name="Babu N.S."/>
            <person name="Beckwith C.J."/>
            <person name="Beseler K.G."/>
            <person name="Brison A."/>
            <person name="Carone J.V."/>
            <person name="Caskin T.P."/>
            <person name="Diamond M."/>
            <person name="Durham M.E."/>
            <person name="Foxe J.M."/>
            <person name="Go M."/>
            <person name="Henderson B.A."/>
            <person name="Jones I.B."/>
            <person name="McGettigan J.A."/>
            <person name="Micheletti S.J."/>
            <person name="Nasrallah M.E."/>
            <person name="Ortiz D."/>
            <person name="Piller C.R."/>
            <person name="Privatt S.R."/>
            <person name="Schneider S.L."/>
            <person name="Sharp S."/>
            <person name="Smith T.C."/>
            <person name="Stanton J.D."/>
            <person name="Ullery H.E."/>
            <person name="Wilson R.J."/>
            <person name="Serrano M.G."/>
            <person name="Buck G."/>
            <person name="Lee V."/>
            <person name="Wang Y."/>
            <person name="Carvalho R."/>
            <person name="Voegtly L."/>
            <person name="Shi R."/>
            <person name="Duckworth R."/>
            <person name="Johnson A."/>
            <person name="Loviza R."/>
            <person name="Walstead R."/>
            <person name="Shah Z."/>
            <person name="Kiflezghi M."/>
            <person name="Wade K."/>
            <person name="Ball S.L."/>
            <person name="Bradley K.W."/>
            <person name="Asai D.J."/>
            <person name="Bowman C.A."/>
            <person name="Russell D.A."/>
            <person name="Pope W.H."/>
            <person name="Jacobs-Sera D."/>
            <person name="Hendrix R.W."/>
            <person name="Hatfull G.F."/>
        </authorList>
    </citation>
    <scope>NUCLEOTIDE SEQUENCE [LARGE SCALE GENOMIC DNA]</scope>
    <source>
        <strain evidence="3 4">DSM 27648</strain>
    </source>
</reference>
<dbReference type="RefSeq" id="WP_146653641.1">
    <property type="nucleotide sequence ID" value="NZ_CP012333.1"/>
</dbReference>
<feature type="chain" id="PRO_5005467079" description="Lipoprotein" evidence="2">
    <location>
        <begin position="23"/>
        <end position="77"/>
    </location>
</feature>
<proteinExistence type="predicted"/>
<dbReference type="Proteomes" id="UP000064967">
    <property type="component" value="Chromosome"/>
</dbReference>
<dbReference type="PATRIC" id="fig|1391654.3.peg.9561"/>
<feature type="region of interest" description="Disordered" evidence="1">
    <location>
        <begin position="36"/>
        <end position="77"/>
    </location>
</feature>
<keyword evidence="4" id="KW-1185">Reference proteome</keyword>
<dbReference type="STRING" id="1391654.AKJ09_09435"/>
<dbReference type="EMBL" id="CP012333">
    <property type="protein sequence ID" value="AKV02772.1"/>
    <property type="molecule type" value="Genomic_DNA"/>
</dbReference>
<evidence type="ECO:0000313" key="3">
    <source>
        <dbReference type="EMBL" id="AKV02772.1"/>
    </source>
</evidence>